<accession>A0A815DGY7</accession>
<organism evidence="1 3">
    <name type="scientific">Rotaria sordida</name>
    <dbReference type="NCBI Taxonomy" id="392033"/>
    <lineage>
        <taxon>Eukaryota</taxon>
        <taxon>Metazoa</taxon>
        <taxon>Spiralia</taxon>
        <taxon>Gnathifera</taxon>
        <taxon>Rotifera</taxon>
        <taxon>Eurotatoria</taxon>
        <taxon>Bdelloidea</taxon>
        <taxon>Philodinida</taxon>
        <taxon>Philodinidae</taxon>
        <taxon>Rotaria</taxon>
    </lineage>
</organism>
<dbReference type="EMBL" id="CAJNOT010002224">
    <property type="protein sequence ID" value="CAF1296171.1"/>
    <property type="molecule type" value="Genomic_DNA"/>
</dbReference>
<sequence>MEKNFKNQSTFAQDELSSTIKPENKEEFNNEDLIIVWLDDCHRTKTNDLLETCSDLSDITNNLKQFDDADKCIDYISSIQSNIHVFLILSSHQFIISLIHQLPQIRVIYIFNINETDDGNNYVGLVEDQNIFNDTQSLIDKLTKDVEQFSKHLSTPMKFFNNLDDSVKEKSLKDLSKESQDFMYMGLFCEVLIRHSQSNKAKNDLLDECRRSYYDNKSYLKLIDKFEEEYNSNQAIRWYTRDGFLFRLLNKALRYQDFDSIYKFRYIIKDLHEQLKRLYFDQSSELKEIETVYRGQLMHKNELKNLQRSQGGLVSMNSFLSTTRAKTAASAFILGATKGETVPVLFEININNISSIEEMQRKQSNIFH</sequence>
<gene>
    <name evidence="2" type="ORF">JBS370_LOCUS27469</name>
    <name evidence="1" type="ORF">ZHD862_LOCUS27716</name>
</gene>
<name>A0A815DGY7_9BILA</name>
<dbReference type="PROSITE" id="PS51996">
    <property type="entry name" value="TR_MART"/>
    <property type="match status" value="1"/>
</dbReference>
<protein>
    <submittedName>
        <fullName evidence="1">Uncharacterized protein</fullName>
    </submittedName>
</protein>
<evidence type="ECO:0000313" key="3">
    <source>
        <dbReference type="Proteomes" id="UP000663864"/>
    </source>
</evidence>
<dbReference type="Proteomes" id="UP000663836">
    <property type="component" value="Unassembled WGS sequence"/>
</dbReference>
<dbReference type="SUPFAM" id="SSF56399">
    <property type="entry name" value="ADP-ribosylation"/>
    <property type="match status" value="1"/>
</dbReference>
<dbReference type="Proteomes" id="UP000663864">
    <property type="component" value="Unassembled WGS sequence"/>
</dbReference>
<proteinExistence type="predicted"/>
<dbReference type="AlphaFoldDB" id="A0A815DGY7"/>
<dbReference type="Gene3D" id="3.90.176.10">
    <property type="entry name" value="Toxin ADP-ribosyltransferase, Chain A, domain 1"/>
    <property type="match status" value="1"/>
</dbReference>
<evidence type="ECO:0000313" key="2">
    <source>
        <dbReference type="EMBL" id="CAF4022093.1"/>
    </source>
</evidence>
<dbReference type="EMBL" id="CAJOBD010005170">
    <property type="protein sequence ID" value="CAF4022093.1"/>
    <property type="molecule type" value="Genomic_DNA"/>
</dbReference>
<evidence type="ECO:0000313" key="1">
    <source>
        <dbReference type="EMBL" id="CAF1296171.1"/>
    </source>
</evidence>
<comment type="caution">
    <text evidence="1">The sequence shown here is derived from an EMBL/GenBank/DDBJ whole genome shotgun (WGS) entry which is preliminary data.</text>
</comment>
<reference evidence="1" key="1">
    <citation type="submission" date="2021-02" db="EMBL/GenBank/DDBJ databases">
        <authorList>
            <person name="Nowell W R."/>
        </authorList>
    </citation>
    <scope>NUCLEOTIDE SEQUENCE</scope>
</reference>